<reference evidence="2" key="1">
    <citation type="submission" date="2020-12" db="EMBL/GenBank/DDBJ databases">
        <authorList>
            <person name="Iha C."/>
        </authorList>
    </citation>
    <scope>NUCLEOTIDE SEQUENCE</scope>
</reference>
<dbReference type="OrthoDB" id="419598at2759"/>
<sequence>MAEKLLVFGPAGNVGRQILPHVVGNPKFSVCLAYHKNKPPQCDDPGVESVQVSLEDLDSVKRALSWAPDRIVFMVNLEPGTLPMAENFVVACKAVSPNVKQIVYVSESDVDEYYPTHTAFFEEQVDTVRHVLESGLPVTRMEPAVFMQNLASWMGMTAELAKGTGVVSMGIEPTTPLWWIDTRDIGEAVARVLERDAGREVGKHYRMVGDYRSIEEITEMLTGVLRGCESEPKVPYPQRLVYEQATREELRRSLVGVGIGVDLAKDLALIVSTMHDGHFHIFDMESSEDMEELLGRPTIRLQQYLTDNQSLWESAWASGKGGA</sequence>
<dbReference type="SUPFAM" id="SSF51735">
    <property type="entry name" value="NAD(P)-binding Rossmann-fold domains"/>
    <property type="match status" value="1"/>
</dbReference>
<dbReference type="Pfam" id="PF05368">
    <property type="entry name" value="NmrA"/>
    <property type="match status" value="1"/>
</dbReference>
<evidence type="ECO:0000313" key="2">
    <source>
        <dbReference type="EMBL" id="CAD7699699.1"/>
    </source>
</evidence>
<dbReference type="InterPro" id="IPR036291">
    <property type="entry name" value="NAD(P)-bd_dom_sf"/>
</dbReference>
<organism evidence="2 3">
    <name type="scientific">Ostreobium quekettii</name>
    <dbReference type="NCBI Taxonomy" id="121088"/>
    <lineage>
        <taxon>Eukaryota</taxon>
        <taxon>Viridiplantae</taxon>
        <taxon>Chlorophyta</taxon>
        <taxon>core chlorophytes</taxon>
        <taxon>Ulvophyceae</taxon>
        <taxon>TCBD clade</taxon>
        <taxon>Bryopsidales</taxon>
        <taxon>Ostreobineae</taxon>
        <taxon>Ostreobiaceae</taxon>
        <taxon>Ostreobium</taxon>
    </lineage>
</organism>
<dbReference type="Gene3D" id="3.90.25.10">
    <property type="entry name" value="UDP-galactose 4-epimerase, domain 1"/>
    <property type="match status" value="1"/>
</dbReference>
<comment type="caution">
    <text evidence="2">The sequence shown here is derived from an EMBL/GenBank/DDBJ whole genome shotgun (WGS) entry which is preliminary data.</text>
</comment>
<dbReference type="EMBL" id="CAJHUC010001093">
    <property type="protein sequence ID" value="CAD7699699.1"/>
    <property type="molecule type" value="Genomic_DNA"/>
</dbReference>
<protein>
    <recommendedName>
        <fullName evidence="1">NmrA-like domain-containing protein</fullName>
    </recommendedName>
</protein>
<gene>
    <name evidence="2" type="ORF">OSTQU699_LOCUS5058</name>
</gene>
<dbReference type="InterPro" id="IPR008030">
    <property type="entry name" value="NmrA-like"/>
</dbReference>
<evidence type="ECO:0000313" key="3">
    <source>
        <dbReference type="Proteomes" id="UP000708148"/>
    </source>
</evidence>
<dbReference type="Gene3D" id="3.40.50.720">
    <property type="entry name" value="NAD(P)-binding Rossmann-like Domain"/>
    <property type="match status" value="1"/>
</dbReference>
<accession>A0A8S1J0Z2</accession>
<keyword evidence="3" id="KW-1185">Reference proteome</keyword>
<dbReference type="InterPro" id="IPR051604">
    <property type="entry name" value="Ergot_Alk_Oxidoreductase"/>
</dbReference>
<feature type="domain" description="NmrA-like" evidence="1">
    <location>
        <begin position="2"/>
        <end position="224"/>
    </location>
</feature>
<proteinExistence type="predicted"/>
<evidence type="ECO:0000259" key="1">
    <source>
        <dbReference type="Pfam" id="PF05368"/>
    </source>
</evidence>
<dbReference type="AlphaFoldDB" id="A0A8S1J0Z2"/>
<dbReference type="Proteomes" id="UP000708148">
    <property type="component" value="Unassembled WGS sequence"/>
</dbReference>
<dbReference type="PANTHER" id="PTHR43162:SF1">
    <property type="entry name" value="PRESTALK A DIFFERENTIATION PROTEIN A"/>
    <property type="match status" value="1"/>
</dbReference>
<dbReference type="PANTHER" id="PTHR43162">
    <property type="match status" value="1"/>
</dbReference>
<name>A0A8S1J0Z2_9CHLO</name>